<dbReference type="EMBL" id="KZ451908">
    <property type="protein sequence ID" value="PKA63384.1"/>
    <property type="molecule type" value="Genomic_DNA"/>
</dbReference>
<accession>A0A2I0B6G5</accession>
<evidence type="ECO:0000313" key="2">
    <source>
        <dbReference type="Proteomes" id="UP000236161"/>
    </source>
</evidence>
<gene>
    <name evidence="1" type="ORF">AXF42_Ash005279</name>
</gene>
<proteinExistence type="predicted"/>
<organism evidence="1 2">
    <name type="scientific">Apostasia shenzhenica</name>
    <dbReference type="NCBI Taxonomy" id="1088818"/>
    <lineage>
        <taxon>Eukaryota</taxon>
        <taxon>Viridiplantae</taxon>
        <taxon>Streptophyta</taxon>
        <taxon>Embryophyta</taxon>
        <taxon>Tracheophyta</taxon>
        <taxon>Spermatophyta</taxon>
        <taxon>Magnoliopsida</taxon>
        <taxon>Liliopsida</taxon>
        <taxon>Asparagales</taxon>
        <taxon>Orchidaceae</taxon>
        <taxon>Apostasioideae</taxon>
        <taxon>Apostasia</taxon>
    </lineage>
</organism>
<protein>
    <submittedName>
        <fullName evidence="1">Uncharacterized protein</fullName>
    </submittedName>
</protein>
<evidence type="ECO:0000313" key="1">
    <source>
        <dbReference type="EMBL" id="PKA63384.1"/>
    </source>
</evidence>
<keyword evidence="2" id="KW-1185">Reference proteome</keyword>
<reference evidence="1 2" key="1">
    <citation type="journal article" date="2017" name="Nature">
        <title>The Apostasia genome and the evolution of orchids.</title>
        <authorList>
            <person name="Zhang G.Q."/>
            <person name="Liu K.W."/>
            <person name="Li Z."/>
            <person name="Lohaus R."/>
            <person name="Hsiao Y.Y."/>
            <person name="Niu S.C."/>
            <person name="Wang J.Y."/>
            <person name="Lin Y.C."/>
            <person name="Xu Q."/>
            <person name="Chen L.J."/>
            <person name="Yoshida K."/>
            <person name="Fujiwara S."/>
            <person name="Wang Z.W."/>
            <person name="Zhang Y.Q."/>
            <person name="Mitsuda N."/>
            <person name="Wang M."/>
            <person name="Liu G.H."/>
            <person name="Pecoraro L."/>
            <person name="Huang H.X."/>
            <person name="Xiao X.J."/>
            <person name="Lin M."/>
            <person name="Wu X.Y."/>
            <person name="Wu W.L."/>
            <person name="Chen Y.Y."/>
            <person name="Chang S.B."/>
            <person name="Sakamoto S."/>
            <person name="Ohme-Takagi M."/>
            <person name="Yagi M."/>
            <person name="Zeng S.J."/>
            <person name="Shen C.Y."/>
            <person name="Yeh C.M."/>
            <person name="Luo Y.B."/>
            <person name="Tsai W.C."/>
            <person name="Van de Peer Y."/>
            <person name="Liu Z.J."/>
        </authorList>
    </citation>
    <scope>NUCLEOTIDE SEQUENCE [LARGE SCALE GENOMIC DNA]</scope>
    <source>
        <strain evidence="2">cv. Shenzhen</strain>
        <tissue evidence="1">Stem</tissue>
    </source>
</reference>
<dbReference type="AlphaFoldDB" id="A0A2I0B6G5"/>
<name>A0A2I0B6G5_9ASPA</name>
<sequence>MQFFLVGYNFLLGREIMHRLATLNPSKDLMVIKANMKQAYDSMRWAFLGVL</sequence>
<dbReference type="Proteomes" id="UP000236161">
    <property type="component" value="Unassembled WGS sequence"/>
</dbReference>